<name>A0A7W7XFN6_9ACTN</name>
<dbReference type="RefSeq" id="WP_246532966.1">
    <property type="nucleotide sequence ID" value="NZ_JACHJY010000013.1"/>
</dbReference>
<comment type="caution">
    <text evidence="1">The sequence shown here is derived from an EMBL/GenBank/DDBJ whole genome shotgun (WGS) entry which is preliminary data.</text>
</comment>
<dbReference type="Proteomes" id="UP000582643">
    <property type="component" value="Unassembled WGS sequence"/>
</dbReference>
<accession>A0A7W7XFN6</accession>
<reference evidence="1 2" key="1">
    <citation type="submission" date="2020-08" db="EMBL/GenBank/DDBJ databases">
        <title>Genomic Encyclopedia of Type Strains, Phase III (KMG-III): the genomes of soil and plant-associated and newly described type strains.</title>
        <authorList>
            <person name="Whitman W."/>
        </authorList>
    </citation>
    <scope>NUCLEOTIDE SEQUENCE [LARGE SCALE GENOMIC DNA]</scope>
    <source>
        <strain evidence="1 2">SFB5A</strain>
    </source>
</reference>
<dbReference type="AlphaFoldDB" id="A0A7W7XFN6"/>
<proteinExistence type="predicted"/>
<sequence length="182" mass="19555">MGSASAWKRWGVGLLLDRWGWLVASVLGLLEAKESAAREAVERVRDEVARIAAVLEEAERVLERLVIAREAVVEVLSEPAGRALDVVKDKAVAAAMAGSPVPRQSGQLARAVPAPDYQRIIPVLETEAAEGRDRVRAEDLAVALGPEVVPAKIEGVRSRAKRLAERGWITGHQSGEFSAVTP</sequence>
<organism evidence="1 2">
    <name type="scientific">Streptomyces nymphaeiformis</name>
    <dbReference type="NCBI Taxonomy" id="2663842"/>
    <lineage>
        <taxon>Bacteria</taxon>
        <taxon>Bacillati</taxon>
        <taxon>Actinomycetota</taxon>
        <taxon>Actinomycetes</taxon>
        <taxon>Kitasatosporales</taxon>
        <taxon>Streptomycetaceae</taxon>
        <taxon>Streptomyces</taxon>
    </lineage>
</organism>
<evidence type="ECO:0000313" key="2">
    <source>
        <dbReference type="Proteomes" id="UP000582643"/>
    </source>
</evidence>
<evidence type="ECO:0000313" key="1">
    <source>
        <dbReference type="EMBL" id="MBB4986630.1"/>
    </source>
</evidence>
<gene>
    <name evidence="1" type="ORF">GGE06_007598</name>
</gene>
<keyword evidence="2" id="KW-1185">Reference proteome</keyword>
<dbReference type="EMBL" id="JACHJY010000013">
    <property type="protein sequence ID" value="MBB4986630.1"/>
    <property type="molecule type" value="Genomic_DNA"/>
</dbReference>
<protein>
    <submittedName>
        <fullName evidence="1">Uncharacterized protein</fullName>
    </submittedName>
</protein>